<keyword evidence="8" id="KW-1185">Reference proteome</keyword>
<dbReference type="PANTHER" id="PTHR43734:SF1">
    <property type="entry name" value="PHYTOENE DESATURASE"/>
    <property type="match status" value="1"/>
</dbReference>
<dbReference type="PANTHER" id="PTHR43734">
    <property type="entry name" value="PHYTOENE DESATURASE"/>
    <property type="match status" value="1"/>
</dbReference>
<sequence length="511" mass="57507">MNKKIIIIGAGPGGLTSGMLLAHRGYDVTILEKASVVGGRNAPIRSGGYIFDTGPTFLHQKFTLDEVFAETGRRPEDYMEFVKLDPMTTLTWGDISLETSYDQDQMLRNIEKAFPGESANYERFMSDHAKKLQAIFPCLLMPYHKLSNFLNVNLIKALPYVATSKSVMDVLGEYFDDERLKLAFTFQAKYLGMSPWNCPALFSILAYIEYAHGIYHVQGGLSNISEGMAKVVEEEGGTIRLNSEVTEIKYNGKRAATVTLADGEIMQCDDLVVNADYAQARHMIFGARNESQEDQAKKKYSCSTFMLYLGLDKIYQDEPHHHVVFADDYHQNLRDIQGEKVISDDMSVYIRNSSVTDPTVAPTGHSQLYILVPTINCRNGHDWKKTVAEYKEKVLSRIIEKTGMKDLREHIVEERIITPQDWKGADIFLGATFNLAHTLDQMLYLRPRNRMQGFDNIYLVGGGTHPGSGLPTIYESARISSNLICESYGKKRGRVDFATEILSQTTDLSTC</sequence>
<dbReference type="Pfam" id="PF01593">
    <property type="entry name" value="Amino_oxidase"/>
    <property type="match status" value="1"/>
</dbReference>
<dbReference type="Gene3D" id="3.50.50.60">
    <property type="entry name" value="FAD/NAD(P)-binding domain"/>
    <property type="match status" value="2"/>
</dbReference>
<comment type="caution">
    <text evidence="7">The sequence shown here is derived from an EMBL/GenBank/DDBJ whole genome shotgun (WGS) entry which is preliminary data.</text>
</comment>
<name>A0A2S7U3C9_9BACT</name>
<dbReference type="InterPro" id="IPR002937">
    <property type="entry name" value="Amino_oxidase"/>
</dbReference>
<dbReference type="InterPro" id="IPR036188">
    <property type="entry name" value="FAD/NAD-bd_sf"/>
</dbReference>
<dbReference type="RefSeq" id="WP_105044019.1">
    <property type="nucleotide sequence ID" value="NZ_MQWA01000001.1"/>
</dbReference>
<evidence type="ECO:0000313" key="8">
    <source>
        <dbReference type="Proteomes" id="UP000239907"/>
    </source>
</evidence>
<dbReference type="InterPro" id="IPR008150">
    <property type="entry name" value="Phytoene_DH_bac_CS"/>
</dbReference>
<proteinExistence type="inferred from homology"/>
<dbReference type="PROSITE" id="PS00982">
    <property type="entry name" value="PHYTOENE_DH"/>
    <property type="match status" value="1"/>
</dbReference>
<dbReference type="AlphaFoldDB" id="A0A2S7U3C9"/>
<gene>
    <name evidence="7" type="ORF">BSZ32_14135</name>
</gene>
<evidence type="ECO:0000256" key="2">
    <source>
        <dbReference type="ARBA" id="ARBA00006046"/>
    </source>
</evidence>
<dbReference type="SUPFAM" id="SSF51905">
    <property type="entry name" value="FAD/NAD(P)-binding domain"/>
    <property type="match status" value="1"/>
</dbReference>
<dbReference type="GO" id="GO:0016627">
    <property type="term" value="F:oxidoreductase activity, acting on the CH-CH group of donors"/>
    <property type="evidence" value="ECO:0007669"/>
    <property type="project" value="UniProtKB-ARBA"/>
</dbReference>
<keyword evidence="3 5" id="KW-0125">Carotenoid biosynthesis</keyword>
<keyword evidence="4 5" id="KW-0560">Oxidoreductase</keyword>
<evidence type="ECO:0000256" key="3">
    <source>
        <dbReference type="ARBA" id="ARBA00022746"/>
    </source>
</evidence>
<evidence type="ECO:0000256" key="5">
    <source>
        <dbReference type="RuleBase" id="RU362075"/>
    </source>
</evidence>
<dbReference type="NCBIfam" id="TIGR02734">
    <property type="entry name" value="crtI_fam"/>
    <property type="match status" value="1"/>
</dbReference>
<dbReference type="GO" id="GO:0016117">
    <property type="term" value="P:carotenoid biosynthetic process"/>
    <property type="evidence" value="ECO:0007669"/>
    <property type="project" value="UniProtKB-KW"/>
</dbReference>
<evidence type="ECO:0000259" key="6">
    <source>
        <dbReference type="Pfam" id="PF01593"/>
    </source>
</evidence>
<accession>A0A2S7U3C9</accession>
<comment type="pathway">
    <text evidence="1 5">Carotenoid biosynthesis.</text>
</comment>
<reference evidence="7 8" key="1">
    <citation type="submission" date="2016-12" db="EMBL/GenBank/DDBJ databases">
        <title>Study of bacterial adaptation to deep sea.</title>
        <authorList>
            <person name="Song J."/>
            <person name="Yoshizawa S."/>
            <person name="Kogure K."/>
        </authorList>
    </citation>
    <scope>NUCLEOTIDE SEQUENCE [LARGE SCALE GENOMIC DNA]</scope>
    <source>
        <strain evidence="7 8">SAORIC-165</strain>
    </source>
</reference>
<protein>
    <submittedName>
        <fullName evidence="7">Phytoene desaturase</fullName>
    </submittedName>
</protein>
<dbReference type="Proteomes" id="UP000239907">
    <property type="component" value="Unassembled WGS sequence"/>
</dbReference>
<dbReference type="PRINTS" id="PR00419">
    <property type="entry name" value="ADXRDTASE"/>
</dbReference>
<feature type="domain" description="Amine oxidase" evidence="6">
    <location>
        <begin position="14"/>
        <end position="484"/>
    </location>
</feature>
<evidence type="ECO:0000256" key="1">
    <source>
        <dbReference type="ARBA" id="ARBA00004829"/>
    </source>
</evidence>
<dbReference type="EMBL" id="MQWA01000001">
    <property type="protein sequence ID" value="PQJ29519.1"/>
    <property type="molecule type" value="Genomic_DNA"/>
</dbReference>
<evidence type="ECO:0000313" key="7">
    <source>
        <dbReference type="EMBL" id="PQJ29519.1"/>
    </source>
</evidence>
<organism evidence="7 8">
    <name type="scientific">Rubritalea profundi</name>
    <dbReference type="NCBI Taxonomy" id="1658618"/>
    <lineage>
        <taxon>Bacteria</taxon>
        <taxon>Pseudomonadati</taxon>
        <taxon>Verrucomicrobiota</taxon>
        <taxon>Verrucomicrobiia</taxon>
        <taxon>Verrucomicrobiales</taxon>
        <taxon>Rubritaleaceae</taxon>
        <taxon>Rubritalea</taxon>
    </lineage>
</organism>
<dbReference type="OrthoDB" id="9814556at2"/>
<evidence type="ECO:0000256" key="4">
    <source>
        <dbReference type="ARBA" id="ARBA00023002"/>
    </source>
</evidence>
<dbReference type="InterPro" id="IPR014105">
    <property type="entry name" value="Carotenoid/retinoid_OxRdtase"/>
</dbReference>
<comment type="similarity">
    <text evidence="2 5">Belongs to the carotenoid/retinoid oxidoreductase family.</text>
</comment>